<protein>
    <submittedName>
        <fullName evidence="1">Uncharacterized protein</fullName>
    </submittedName>
</protein>
<keyword evidence="2" id="KW-1185">Reference proteome</keyword>
<dbReference type="AlphaFoldDB" id="A0A7J7M8N3"/>
<gene>
    <name evidence="1" type="ORF">GIB67_002944</name>
</gene>
<accession>A0A7J7M8N3</accession>
<name>A0A7J7M8N3_9MAGN</name>
<dbReference type="EMBL" id="JACGCM010001701">
    <property type="protein sequence ID" value="KAF6151245.1"/>
    <property type="molecule type" value="Genomic_DNA"/>
</dbReference>
<evidence type="ECO:0000313" key="2">
    <source>
        <dbReference type="Proteomes" id="UP000541444"/>
    </source>
</evidence>
<proteinExistence type="predicted"/>
<comment type="caution">
    <text evidence="1">The sequence shown here is derived from an EMBL/GenBank/DDBJ whole genome shotgun (WGS) entry which is preliminary data.</text>
</comment>
<feature type="non-terminal residue" evidence="1">
    <location>
        <position position="67"/>
    </location>
</feature>
<evidence type="ECO:0000313" key="1">
    <source>
        <dbReference type="EMBL" id="KAF6151245.1"/>
    </source>
</evidence>
<sequence length="67" mass="7824">LFKRASVVSCLVYRDFRVYAFEYGCSVIESVHRVIFLFFIVQVLIQNEPKGDIETSIFRVCFIPCLV</sequence>
<reference evidence="1 2" key="1">
    <citation type="journal article" date="2020" name="IScience">
        <title>Genome Sequencing of the Endangered Kingdonia uniflora (Circaeasteraceae, Ranunculales) Reveals Potential Mechanisms of Evolutionary Specialization.</title>
        <authorList>
            <person name="Sun Y."/>
            <person name="Deng T."/>
            <person name="Zhang A."/>
            <person name="Moore M.J."/>
            <person name="Landis J.B."/>
            <person name="Lin N."/>
            <person name="Zhang H."/>
            <person name="Zhang X."/>
            <person name="Huang J."/>
            <person name="Zhang X."/>
            <person name="Sun H."/>
            <person name="Wang H."/>
        </authorList>
    </citation>
    <scope>NUCLEOTIDE SEQUENCE [LARGE SCALE GENOMIC DNA]</scope>
    <source>
        <strain evidence="1">TB1705</strain>
        <tissue evidence="1">Leaf</tissue>
    </source>
</reference>
<dbReference type="Proteomes" id="UP000541444">
    <property type="component" value="Unassembled WGS sequence"/>
</dbReference>
<organism evidence="1 2">
    <name type="scientific">Kingdonia uniflora</name>
    <dbReference type="NCBI Taxonomy" id="39325"/>
    <lineage>
        <taxon>Eukaryota</taxon>
        <taxon>Viridiplantae</taxon>
        <taxon>Streptophyta</taxon>
        <taxon>Embryophyta</taxon>
        <taxon>Tracheophyta</taxon>
        <taxon>Spermatophyta</taxon>
        <taxon>Magnoliopsida</taxon>
        <taxon>Ranunculales</taxon>
        <taxon>Circaeasteraceae</taxon>
        <taxon>Kingdonia</taxon>
    </lineage>
</organism>